<accession>D7CY54</accession>
<reference evidence="4" key="1">
    <citation type="submission" date="2010-05" db="EMBL/GenBank/DDBJ databases">
        <title>The complete genome of Truepera radiovictris DSM 17093.</title>
        <authorList>
            <consortium name="US DOE Joint Genome Institute (JGI-PGF)"/>
            <person name="Lucas S."/>
            <person name="Copeland A."/>
            <person name="Lapidus A."/>
            <person name="Glavina del Rio T."/>
            <person name="Dalin E."/>
            <person name="Tice H."/>
            <person name="Bruce D."/>
            <person name="Goodwin L."/>
            <person name="Pitluck S."/>
            <person name="Kyrpides N."/>
            <person name="Mavromatis K."/>
            <person name="Ovchinnikova G."/>
            <person name="Munk A.C."/>
            <person name="Detter J.C."/>
            <person name="Han C."/>
            <person name="Tapia R."/>
            <person name="Land M."/>
            <person name="Hauser L."/>
            <person name="Markowitz V."/>
            <person name="Cheng J.-F."/>
            <person name="Hugenholtz P."/>
            <person name="Woyke T."/>
            <person name="Wu D."/>
            <person name="Tindall B."/>
            <person name="Pomrenke H.G."/>
            <person name="Brambilla E."/>
            <person name="Klenk H.-P."/>
            <person name="Eisen J.A."/>
        </authorList>
    </citation>
    <scope>NUCLEOTIDE SEQUENCE [LARGE SCALE GENOMIC DNA]</scope>
    <source>
        <strain evidence="4">DSM 17093 / CIP 108686 / LMG 22925 / RQ-24</strain>
    </source>
</reference>
<dbReference type="OrthoDB" id="9781705at2"/>
<dbReference type="GO" id="GO:0022857">
    <property type="term" value="F:transmembrane transporter activity"/>
    <property type="evidence" value="ECO:0007669"/>
    <property type="project" value="InterPro"/>
</dbReference>
<dbReference type="Pfam" id="PF04069">
    <property type="entry name" value="OpuAC"/>
    <property type="match status" value="1"/>
</dbReference>
<proteinExistence type="predicted"/>
<evidence type="ECO:0000313" key="3">
    <source>
        <dbReference type="EMBL" id="ADI14693.1"/>
    </source>
</evidence>
<dbReference type="SUPFAM" id="SSF53850">
    <property type="entry name" value="Periplasmic binding protein-like II"/>
    <property type="match status" value="1"/>
</dbReference>
<dbReference type="STRING" id="649638.Trad_1574"/>
<reference evidence="3 4" key="2">
    <citation type="journal article" date="2011" name="Stand. Genomic Sci.">
        <title>Complete genome sequence of Truepera radiovictrix type strain (RQ-24).</title>
        <authorList>
            <person name="Ivanova N."/>
            <person name="Rohde C."/>
            <person name="Munk C."/>
            <person name="Nolan M."/>
            <person name="Lucas S."/>
            <person name="Del Rio T.G."/>
            <person name="Tice H."/>
            <person name="Deshpande S."/>
            <person name="Cheng J.F."/>
            <person name="Tapia R."/>
            <person name="Han C."/>
            <person name="Goodwin L."/>
            <person name="Pitluck S."/>
            <person name="Liolios K."/>
            <person name="Mavromatis K."/>
            <person name="Mikhailova N."/>
            <person name="Pati A."/>
            <person name="Chen A."/>
            <person name="Palaniappan K."/>
            <person name="Land M."/>
            <person name="Hauser L."/>
            <person name="Chang Y.J."/>
            <person name="Jeffries C.D."/>
            <person name="Brambilla E."/>
            <person name="Rohde M."/>
            <person name="Goker M."/>
            <person name="Tindall B.J."/>
            <person name="Woyke T."/>
            <person name="Bristow J."/>
            <person name="Eisen J.A."/>
            <person name="Markowitz V."/>
            <person name="Hugenholtz P."/>
            <person name="Kyrpides N.C."/>
            <person name="Klenk H.P."/>
            <person name="Lapidus A."/>
        </authorList>
    </citation>
    <scope>NUCLEOTIDE SEQUENCE [LARGE SCALE GENOMIC DNA]</scope>
    <source>
        <strain evidence="4">DSM 17093 / CIP 108686 / LMG 22925 / RQ-24</strain>
    </source>
</reference>
<evidence type="ECO:0000313" key="4">
    <source>
        <dbReference type="Proteomes" id="UP000000379"/>
    </source>
</evidence>
<gene>
    <name evidence="3" type="ordered locus">Trad_1574</name>
</gene>
<organism evidence="3 4">
    <name type="scientific">Truepera radiovictrix (strain DSM 17093 / CIP 108686 / LMG 22925 / RQ-24)</name>
    <dbReference type="NCBI Taxonomy" id="649638"/>
    <lineage>
        <taxon>Bacteria</taxon>
        <taxon>Thermotogati</taxon>
        <taxon>Deinococcota</taxon>
        <taxon>Deinococci</taxon>
        <taxon>Trueperales</taxon>
        <taxon>Trueperaceae</taxon>
        <taxon>Truepera</taxon>
    </lineage>
</organism>
<dbReference type="CDD" id="cd13616">
    <property type="entry name" value="PBP2_OsmF"/>
    <property type="match status" value="1"/>
</dbReference>
<dbReference type="EMBL" id="CP002049">
    <property type="protein sequence ID" value="ADI14693.1"/>
    <property type="molecule type" value="Genomic_DNA"/>
</dbReference>
<dbReference type="GO" id="GO:0043190">
    <property type="term" value="C:ATP-binding cassette (ABC) transporter complex"/>
    <property type="evidence" value="ECO:0007669"/>
    <property type="project" value="InterPro"/>
</dbReference>
<keyword evidence="1" id="KW-0732">Signal</keyword>
<keyword evidence="4" id="KW-1185">Reference proteome</keyword>
<feature type="chain" id="PRO_5003094661" evidence="1">
    <location>
        <begin position="21"/>
        <end position="302"/>
    </location>
</feature>
<dbReference type="AlphaFoldDB" id="D7CY54"/>
<dbReference type="KEGG" id="tra:Trad_1574"/>
<dbReference type="Gene3D" id="3.40.190.10">
    <property type="entry name" value="Periplasmic binding protein-like II"/>
    <property type="match status" value="1"/>
</dbReference>
<dbReference type="InterPro" id="IPR007210">
    <property type="entry name" value="ABC_Gly_betaine_transp_sub-bd"/>
</dbReference>
<feature type="signal peptide" evidence="1">
    <location>
        <begin position="1"/>
        <end position="20"/>
    </location>
</feature>
<dbReference type="RefSeq" id="WP_013178061.1">
    <property type="nucleotide sequence ID" value="NC_014221.1"/>
</dbReference>
<evidence type="ECO:0000259" key="2">
    <source>
        <dbReference type="Pfam" id="PF04069"/>
    </source>
</evidence>
<dbReference type="Gene3D" id="3.40.190.120">
    <property type="entry name" value="Osmoprotection protein (prox), domain 2"/>
    <property type="match status" value="1"/>
</dbReference>
<protein>
    <submittedName>
        <fullName evidence="3">Substrate-binding region of ABC-type glycine betaine transport system</fullName>
    </submittedName>
</protein>
<dbReference type="Proteomes" id="UP000000379">
    <property type="component" value="Chromosome"/>
</dbReference>
<dbReference type="HOGENOM" id="CLU_038355_1_1_0"/>
<name>D7CY54_TRURR</name>
<sequence>MKRLVLSLLLALLSFGAAQGEPVTIGSKVDTEGSVLAQIMRLMLESNGIEVVDRSGFGTTSVVREALLAGEIDMYPEYTGTALTFFPDAGLDEDLATRPDELYETLRELDAENGVTYLGRSPANNTWAIAVPQALADEHGLESMADLADYINEGGAFRLAASQEFVDRPDALPAFEATYGFNVSGDQLVILAGGNTTQTVTAAANGTDGVNAAMAYGTDGIIGALGMVTLSDPENAVAIYQPFPAVRTEVVEAYPQLPEILDPVFAALDEATLQELNGRVAVDGENPADVAQDFLTGAGFLE</sequence>
<evidence type="ECO:0000256" key="1">
    <source>
        <dbReference type="SAM" id="SignalP"/>
    </source>
</evidence>
<feature type="domain" description="ABC-type glycine betaine transport system substrate-binding" evidence="2">
    <location>
        <begin position="22"/>
        <end position="296"/>
    </location>
</feature>
<dbReference type="eggNOG" id="COG1732">
    <property type="taxonomic scope" value="Bacteria"/>
</dbReference>